<gene>
    <name evidence="9" type="ORF">GQ26_0093120</name>
</gene>
<comment type="caution">
    <text evidence="9">The sequence shown here is derived from an EMBL/GenBank/DDBJ whole genome shotgun (WGS) entry which is preliminary data.</text>
</comment>
<feature type="domain" description="Zn(2)-C6 fungal-type" evidence="7">
    <location>
        <begin position="375"/>
        <end position="404"/>
    </location>
</feature>
<dbReference type="InterPro" id="IPR001279">
    <property type="entry name" value="Metallo-B-lactamas"/>
</dbReference>
<name>A0A093XWW2_TALMA</name>
<dbReference type="GO" id="GO:0070290">
    <property type="term" value="F:N-acylphosphatidylethanolamine-specific phospholipase D activity"/>
    <property type="evidence" value="ECO:0007669"/>
    <property type="project" value="TreeGrafter"/>
</dbReference>
<protein>
    <submittedName>
        <fullName evidence="9">N-acyl-phosphatidylethanolamine-hydrolyzing phospholipase D</fullName>
    </submittedName>
</protein>
<sequence length="1029" mass="113990">MSSTTSAILYALTVSASPSYTAPDDAASKPHHGQGRFHNPWERVVTGDLKWPDTTPPTVTVHKPNFLPSRETSKLRATWLGHACFYAEFPGGLRVLFDPVFEDRCSPFSWLGPKRYTKPPCDVSEIPIIDMVVISHNHYDHLSLPTVKAISKKHPNCHFFVPLGNASWFKEAGINNVTELDWWDERDLTLSPTKSGAEKVTEPNAPATEGAEIVARISCLPCQHTSARGAFDRSKTLWASWGIESGGKKIYFGGDTGYRSVCGLKGVEDDHAAEYNLPVCPAFKQVGELRGPFDLGLIPIGAYDPRWLMSPMHADPHDAVNIFQDTKCKNALGMHWGTWVLTEEDVLEPPRKLKEAMKRNGLPETGAFDYHENAKCDAYLNPDAPCSRCRKVGATCVISDPFKREHKRKRLSQLEHETEELRKKLHSNNNIRQSGNRITSPIGVVNGIGDLSHSPQSLGSSSTTSASPDSLAVHQRSLPINARPAPVVIHATTSLAGSEGPTQARTLKGVRVDAGEIDDIFQLFFQDHAPFLPILDPSTTPNAYYDQSTLLFWTIIFVACRNYNKNPTLFPTLAEPILEMILLSMGSNAAPVFKIQSFLLFLTWPPPGFEVFFPISGWLLHVAMQNGLHIPMASHEFGRNMRSLRSEPSQANKSIFMIDMQRRSELWAYCIIVYQRACLCKGQPPRAMLDLVPDSGHKLCRQLSPILALQLRCLDIVSKCCVSIFTTGVRNTSSEHERPMSALIRAHETQLHDIVAQLPSNHNTLYPTIARLLIQVFYLYKDLSGPYDNCFARLTNTACSVIDHLRVLYDKPETYAGSPRFIINALILASCVLLRLLKSSMSSKIDADKAKNALFAGINLMKYMILDAKDTASKCSIMLNQLWNSPKAFRKADGSEYATLRIRSRLVISPVIDMACWWREEYEPDALPPQASQNAANNEVSNNDNSNNGNSDLFFAPISNMANVSSEFGFLNEEFLTDFEWALDGNGASGEYLLPPEAYSDLAWPSVGVGVGVGVGAASSSADLNLPPI</sequence>
<dbReference type="GO" id="GO:0070291">
    <property type="term" value="P:N-acylethanolamine metabolic process"/>
    <property type="evidence" value="ECO:0007669"/>
    <property type="project" value="TreeGrafter"/>
</dbReference>
<dbReference type="HOGENOM" id="CLU_294594_0_0_1"/>
<dbReference type="InterPro" id="IPR001138">
    <property type="entry name" value="Zn2Cys6_DnaBD"/>
</dbReference>
<evidence type="ECO:0000256" key="6">
    <source>
        <dbReference type="SAM" id="MobiDB-lite"/>
    </source>
</evidence>
<dbReference type="EMBL" id="JPOX01000009">
    <property type="protein sequence ID" value="KFX49748.1"/>
    <property type="molecule type" value="Genomic_DNA"/>
</dbReference>
<evidence type="ECO:0000256" key="2">
    <source>
        <dbReference type="ARBA" id="ARBA00023125"/>
    </source>
</evidence>
<dbReference type="PANTHER" id="PTHR15032">
    <property type="entry name" value="N-ACYL-PHOSPHATIDYLETHANOLAMINE-HYDROLYZING PHOSPHOLIPASE D"/>
    <property type="match status" value="1"/>
</dbReference>
<accession>A0A093XWW2</accession>
<feature type="region of interest" description="Disordered" evidence="6">
    <location>
        <begin position="449"/>
        <end position="472"/>
    </location>
</feature>
<keyword evidence="1" id="KW-0805">Transcription regulation</keyword>
<keyword evidence="2" id="KW-0238">DNA-binding</keyword>
<feature type="coiled-coil region" evidence="5">
    <location>
        <begin position="404"/>
        <end position="431"/>
    </location>
</feature>
<evidence type="ECO:0000259" key="8">
    <source>
        <dbReference type="Pfam" id="PF12706"/>
    </source>
</evidence>
<feature type="domain" description="Metallo-beta-lactamase" evidence="8">
    <location>
        <begin position="94"/>
        <end position="336"/>
    </location>
</feature>
<keyword evidence="3" id="KW-0804">Transcription</keyword>
<reference evidence="9" key="1">
    <citation type="journal article" date="2014" name="PLoS Genet.">
        <title>Signature Gene Expression Reveals Novel Clues to the Molecular Mechanisms of Dimorphic Transition in Penicillium marneffei.</title>
        <authorList>
            <person name="Yang E."/>
            <person name="Wang G."/>
            <person name="Cai J."/>
            <person name="Woo P.C."/>
            <person name="Lau S.K."/>
            <person name="Yuen K.-Y."/>
            <person name="Chow W.-N."/>
            <person name="Lin X."/>
        </authorList>
    </citation>
    <scope>NUCLEOTIDE SEQUENCE [LARGE SCALE GENOMIC DNA]</scope>
    <source>
        <strain evidence="9">PM1</strain>
    </source>
</reference>
<feature type="compositionally biased region" description="Low complexity" evidence="6">
    <location>
        <begin position="450"/>
        <end position="472"/>
    </location>
</feature>
<dbReference type="AlphaFoldDB" id="A0A093XWW2"/>
<evidence type="ECO:0000256" key="4">
    <source>
        <dbReference type="ARBA" id="ARBA00023242"/>
    </source>
</evidence>
<dbReference type="GO" id="GO:0070292">
    <property type="term" value="P:N-acylphosphatidylethanolamine metabolic process"/>
    <property type="evidence" value="ECO:0007669"/>
    <property type="project" value="TreeGrafter"/>
</dbReference>
<dbReference type="PANTHER" id="PTHR15032:SF4">
    <property type="entry name" value="N-ACYL-PHOSPHATIDYLETHANOLAMINE-HYDROLYZING PHOSPHOLIPASE D"/>
    <property type="match status" value="1"/>
</dbReference>
<keyword evidence="5" id="KW-0175">Coiled coil</keyword>
<evidence type="ECO:0000313" key="9">
    <source>
        <dbReference type="EMBL" id="KFX49748.1"/>
    </source>
</evidence>
<keyword evidence="4" id="KW-0539">Nucleus</keyword>
<evidence type="ECO:0000259" key="7">
    <source>
        <dbReference type="Pfam" id="PF00172"/>
    </source>
</evidence>
<dbReference type="Pfam" id="PF00172">
    <property type="entry name" value="Zn_clus"/>
    <property type="match status" value="1"/>
</dbReference>
<dbReference type="GO" id="GO:0000981">
    <property type="term" value="F:DNA-binding transcription factor activity, RNA polymerase II-specific"/>
    <property type="evidence" value="ECO:0007669"/>
    <property type="project" value="InterPro"/>
</dbReference>
<evidence type="ECO:0000256" key="1">
    <source>
        <dbReference type="ARBA" id="ARBA00023015"/>
    </source>
</evidence>
<dbReference type="FunFam" id="3.60.15.10:FF:000048">
    <property type="entry name" value="Zn-dependent hydrolase/oxidoreductase family protein, putative"/>
    <property type="match status" value="1"/>
</dbReference>
<dbReference type="InterPro" id="IPR036866">
    <property type="entry name" value="RibonucZ/Hydroxyglut_hydro"/>
</dbReference>
<proteinExistence type="predicted"/>
<dbReference type="SUPFAM" id="SSF56281">
    <property type="entry name" value="Metallo-hydrolase/oxidoreductase"/>
    <property type="match status" value="1"/>
</dbReference>
<evidence type="ECO:0000256" key="3">
    <source>
        <dbReference type="ARBA" id="ARBA00023163"/>
    </source>
</evidence>
<evidence type="ECO:0000256" key="5">
    <source>
        <dbReference type="SAM" id="Coils"/>
    </source>
</evidence>
<dbReference type="Gene3D" id="4.10.240.10">
    <property type="entry name" value="Zn(2)-C6 fungal-type DNA-binding domain"/>
    <property type="match status" value="1"/>
</dbReference>
<dbReference type="GO" id="GO:0008270">
    <property type="term" value="F:zinc ion binding"/>
    <property type="evidence" value="ECO:0007669"/>
    <property type="project" value="InterPro"/>
</dbReference>
<dbReference type="Gene3D" id="3.60.15.10">
    <property type="entry name" value="Ribonuclease Z/Hydroxyacylglutathione hydrolase-like"/>
    <property type="match status" value="1"/>
</dbReference>
<dbReference type="InterPro" id="IPR036864">
    <property type="entry name" value="Zn2-C6_fun-type_DNA-bd_sf"/>
</dbReference>
<dbReference type="CDD" id="cd12148">
    <property type="entry name" value="fungal_TF_MHR"/>
    <property type="match status" value="1"/>
</dbReference>
<organism evidence="9">
    <name type="scientific">Talaromyces marneffei PM1</name>
    <dbReference type="NCBI Taxonomy" id="1077442"/>
    <lineage>
        <taxon>Eukaryota</taxon>
        <taxon>Fungi</taxon>
        <taxon>Dikarya</taxon>
        <taxon>Ascomycota</taxon>
        <taxon>Pezizomycotina</taxon>
        <taxon>Eurotiomycetes</taxon>
        <taxon>Eurotiomycetidae</taxon>
        <taxon>Eurotiales</taxon>
        <taxon>Trichocomaceae</taxon>
        <taxon>Talaromyces</taxon>
        <taxon>Talaromyces sect. Talaromyces</taxon>
    </lineage>
</organism>
<dbReference type="GO" id="GO:0003677">
    <property type="term" value="F:DNA binding"/>
    <property type="evidence" value="ECO:0007669"/>
    <property type="project" value="UniProtKB-KW"/>
</dbReference>
<dbReference type="Pfam" id="PF12706">
    <property type="entry name" value="Lactamase_B_2"/>
    <property type="match status" value="1"/>
</dbReference>
<dbReference type="GO" id="GO:0005737">
    <property type="term" value="C:cytoplasm"/>
    <property type="evidence" value="ECO:0007669"/>
    <property type="project" value="TreeGrafter"/>
</dbReference>